<reference evidence="1 2" key="1">
    <citation type="journal article" date="2022" name="Allergy">
        <title>Genome assembly and annotation of Periplaneta americana reveal a comprehensive cockroach allergen profile.</title>
        <authorList>
            <person name="Wang L."/>
            <person name="Xiong Q."/>
            <person name="Saelim N."/>
            <person name="Wang L."/>
            <person name="Nong W."/>
            <person name="Wan A.T."/>
            <person name="Shi M."/>
            <person name="Liu X."/>
            <person name="Cao Q."/>
            <person name="Hui J.H.L."/>
            <person name="Sookrung N."/>
            <person name="Leung T.F."/>
            <person name="Tungtrongchitr A."/>
            <person name="Tsui S.K.W."/>
        </authorList>
    </citation>
    <scope>NUCLEOTIDE SEQUENCE [LARGE SCALE GENOMIC DNA]</scope>
    <source>
        <strain evidence="1">PWHHKU_190912</strain>
    </source>
</reference>
<evidence type="ECO:0000313" key="1">
    <source>
        <dbReference type="EMBL" id="KAJ4427541.1"/>
    </source>
</evidence>
<proteinExistence type="predicted"/>
<sequence length="99" mass="10697">MAGLCEGGNEPPDSLKASLQNWATIVALRHSSDTSLTPSFHPRVIDLVGERICIQCLSYAIEYGLQIRHAMPVDGEPTLSPFCPPLLASSASLPYMKIT</sequence>
<keyword evidence="2" id="KW-1185">Reference proteome</keyword>
<name>A0ABQ8S0M2_PERAM</name>
<protein>
    <submittedName>
        <fullName evidence="1">Uncharacterized protein</fullName>
    </submittedName>
</protein>
<comment type="caution">
    <text evidence="1">The sequence shown here is derived from an EMBL/GenBank/DDBJ whole genome shotgun (WGS) entry which is preliminary data.</text>
</comment>
<evidence type="ECO:0000313" key="2">
    <source>
        <dbReference type="Proteomes" id="UP001148838"/>
    </source>
</evidence>
<accession>A0ABQ8S0M2</accession>
<organism evidence="1 2">
    <name type="scientific">Periplaneta americana</name>
    <name type="common">American cockroach</name>
    <name type="synonym">Blatta americana</name>
    <dbReference type="NCBI Taxonomy" id="6978"/>
    <lineage>
        <taxon>Eukaryota</taxon>
        <taxon>Metazoa</taxon>
        <taxon>Ecdysozoa</taxon>
        <taxon>Arthropoda</taxon>
        <taxon>Hexapoda</taxon>
        <taxon>Insecta</taxon>
        <taxon>Pterygota</taxon>
        <taxon>Neoptera</taxon>
        <taxon>Polyneoptera</taxon>
        <taxon>Dictyoptera</taxon>
        <taxon>Blattodea</taxon>
        <taxon>Blattoidea</taxon>
        <taxon>Blattidae</taxon>
        <taxon>Blattinae</taxon>
        <taxon>Periplaneta</taxon>
    </lineage>
</organism>
<dbReference type="EMBL" id="JAJSOF020000038">
    <property type="protein sequence ID" value="KAJ4427541.1"/>
    <property type="molecule type" value="Genomic_DNA"/>
</dbReference>
<dbReference type="Proteomes" id="UP001148838">
    <property type="component" value="Unassembled WGS sequence"/>
</dbReference>
<gene>
    <name evidence="1" type="ORF">ANN_25189</name>
</gene>